<feature type="compositionally biased region" description="Basic and acidic residues" evidence="1">
    <location>
        <begin position="74"/>
        <end position="84"/>
    </location>
</feature>
<dbReference type="GeneID" id="73344801"/>
<proteinExistence type="predicted"/>
<evidence type="ECO:0000313" key="2">
    <source>
        <dbReference type="EMBL" id="UQC85322.1"/>
    </source>
</evidence>
<name>A0A9Q8SZ74_9PEZI</name>
<feature type="region of interest" description="Disordered" evidence="1">
    <location>
        <begin position="62"/>
        <end position="85"/>
    </location>
</feature>
<keyword evidence="3" id="KW-1185">Reference proteome</keyword>
<evidence type="ECO:0000313" key="3">
    <source>
        <dbReference type="Proteomes" id="UP000830671"/>
    </source>
</evidence>
<gene>
    <name evidence="2" type="ORF">CLUP02_10819</name>
</gene>
<dbReference type="AlphaFoldDB" id="A0A9Q8SZ74"/>
<dbReference type="KEGG" id="clup:CLUP02_10819"/>
<sequence length="441" mass="49058">MGVLCKECHDCWTRAIFGQAPILESDEEVCSKVFSLNQAIVVLTVFEIDWTRGNEKTLGMQRLEDGNGTKCGKRRTDVSPDQPKDTSPALKLVILGKGEEWRLLLLCFPHLFPPLPKHSSGRTSNWVVTSSPTPSSSSSASSNGFKACWVLSATPSSSLILTNWDAPEKPRPHITMTLPDVQRVKGSRQSHKSQRPVAAALPCSAMHISKDPGYDVRDQHLASNSEYERCQVACIAANFPAWVCGRSRVQLNPPRNGTKMNRPQDRARCCQTFQSHLGLGRSFTTFVTSPPDLLICLSAFFCQRCFAETGPVDDLRIHFKVLRKLTNVFQAMALDYARILVAIVPFARASFARPRNELTLAARLVARKMDTTQKYGSVSHAKSAIEQPPPTHSKPCCPASHPLALPSQRRLCIQYWKQWLACREQPSSRPCLLPEAKLPAR</sequence>
<evidence type="ECO:0000256" key="1">
    <source>
        <dbReference type="SAM" id="MobiDB-lite"/>
    </source>
</evidence>
<accession>A0A9Q8SZ74</accession>
<organism evidence="2 3">
    <name type="scientific">Colletotrichum lupini</name>
    <dbReference type="NCBI Taxonomy" id="145971"/>
    <lineage>
        <taxon>Eukaryota</taxon>
        <taxon>Fungi</taxon>
        <taxon>Dikarya</taxon>
        <taxon>Ascomycota</taxon>
        <taxon>Pezizomycotina</taxon>
        <taxon>Sordariomycetes</taxon>
        <taxon>Hypocreomycetidae</taxon>
        <taxon>Glomerellales</taxon>
        <taxon>Glomerellaceae</taxon>
        <taxon>Colletotrichum</taxon>
        <taxon>Colletotrichum acutatum species complex</taxon>
    </lineage>
</organism>
<reference evidence="2" key="1">
    <citation type="journal article" date="2021" name="Mol. Plant Microbe Interact.">
        <title>Complete Genome Sequence of the Plant-Pathogenic Fungus Colletotrichum lupini.</title>
        <authorList>
            <person name="Baroncelli R."/>
            <person name="Pensec F."/>
            <person name="Da Lio D."/>
            <person name="Boufleur T."/>
            <person name="Vicente I."/>
            <person name="Sarrocco S."/>
            <person name="Picot A."/>
            <person name="Baraldi E."/>
            <person name="Sukno S."/>
            <person name="Thon M."/>
            <person name="Le Floch G."/>
        </authorList>
    </citation>
    <scope>NUCLEOTIDE SEQUENCE</scope>
    <source>
        <strain evidence="2">IMI 504893</strain>
    </source>
</reference>
<dbReference type="RefSeq" id="XP_049146936.1">
    <property type="nucleotide sequence ID" value="XM_049289791.1"/>
</dbReference>
<dbReference type="EMBL" id="CP019477">
    <property type="protein sequence ID" value="UQC85322.1"/>
    <property type="molecule type" value="Genomic_DNA"/>
</dbReference>
<dbReference type="Proteomes" id="UP000830671">
    <property type="component" value="Chromosome 5"/>
</dbReference>
<feature type="region of interest" description="Disordered" evidence="1">
    <location>
        <begin position="118"/>
        <end position="142"/>
    </location>
</feature>
<feature type="compositionally biased region" description="Low complexity" evidence="1">
    <location>
        <begin position="129"/>
        <end position="142"/>
    </location>
</feature>
<protein>
    <submittedName>
        <fullName evidence="2">Uncharacterized protein</fullName>
    </submittedName>
</protein>